<evidence type="ECO:0000256" key="1">
    <source>
        <dbReference type="ARBA" id="ARBA00004533"/>
    </source>
</evidence>
<organism evidence="8 9">
    <name type="scientific">Rariglobus hedericola</name>
    <dbReference type="NCBI Taxonomy" id="2597822"/>
    <lineage>
        <taxon>Bacteria</taxon>
        <taxon>Pseudomonadati</taxon>
        <taxon>Verrucomicrobiota</taxon>
        <taxon>Opitutia</taxon>
        <taxon>Opitutales</taxon>
        <taxon>Opitutaceae</taxon>
        <taxon>Rariglobus</taxon>
    </lineage>
</organism>
<evidence type="ECO:0000256" key="6">
    <source>
        <dbReference type="ARBA" id="ARBA00023136"/>
    </source>
</evidence>
<dbReference type="PANTHER" id="PTHR30462:SF3">
    <property type="entry name" value="INTERMEMBRANE TRANSPORT PROTEIN PQIA"/>
    <property type="match status" value="1"/>
</dbReference>
<keyword evidence="3" id="KW-0997">Cell inner membrane</keyword>
<feature type="transmembrane region" description="Helical" evidence="7">
    <location>
        <begin position="100"/>
        <end position="129"/>
    </location>
</feature>
<keyword evidence="5 7" id="KW-1133">Transmembrane helix</keyword>
<evidence type="ECO:0000256" key="2">
    <source>
        <dbReference type="ARBA" id="ARBA00022475"/>
    </source>
</evidence>
<dbReference type="PANTHER" id="PTHR30462">
    <property type="entry name" value="INTERMEMBRANE TRANSPORT PROTEIN PQIB-RELATED"/>
    <property type="match status" value="1"/>
</dbReference>
<dbReference type="RefSeq" id="WP_144230441.1">
    <property type="nucleotide sequence ID" value="NZ_CBCRVV010000014.1"/>
</dbReference>
<sequence>MNATTGEPFDCPTCGTAHQPAEPPPGRIACCRHCSTPLKENRRFSLDTSLAFALTAAIAFFTLTFLPLMTVNKIGMHRSIHLSGVGSSMGDEGMPLLGTFVNFCLIIGPVLLLSGVLTLLLAARLQWAFPGWRLMLRVTGFAQRWSMPEVLLLAIVVSFLKIGTLATASVGLGFLMLVLGTLALTGAMQIFDPAEVRRRLRDTEMLSRLRAPGPPASDALSLALLVAAAIMLIPANMLPMMEISLSGKNTLNTIFGGILLLWNEGMWGIGLIVFIASFLVPLGKLAGLGWLIHRSRTQRSSAYDVRLHRFLDFIGRWSMLDILLIGLLTGLIQFGALGYVRPGPAAPAFAAAVILTILAVETFPPRLLFARSGPSSAPVKS</sequence>
<protein>
    <recommendedName>
        <fullName evidence="10">Paraquat-inducible protein A</fullName>
    </recommendedName>
</protein>
<feature type="transmembrane region" description="Helical" evidence="7">
    <location>
        <begin position="313"/>
        <end position="339"/>
    </location>
</feature>
<feature type="transmembrane region" description="Helical" evidence="7">
    <location>
        <begin position="215"/>
        <end position="235"/>
    </location>
</feature>
<evidence type="ECO:0000313" key="9">
    <source>
        <dbReference type="Proteomes" id="UP000315648"/>
    </source>
</evidence>
<dbReference type="GO" id="GO:0005886">
    <property type="term" value="C:plasma membrane"/>
    <property type="evidence" value="ECO:0007669"/>
    <property type="project" value="UniProtKB-SubCell"/>
</dbReference>
<feature type="transmembrane region" description="Helical" evidence="7">
    <location>
        <begin position="267"/>
        <end position="292"/>
    </location>
</feature>
<dbReference type="OrthoDB" id="9800207at2"/>
<evidence type="ECO:0000256" key="7">
    <source>
        <dbReference type="SAM" id="Phobius"/>
    </source>
</evidence>
<reference evidence="8 9" key="1">
    <citation type="submission" date="2019-07" db="EMBL/GenBank/DDBJ databases">
        <title>Description of 53C-WASEF.</title>
        <authorList>
            <person name="Pitt A."/>
            <person name="Hahn M.W."/>
        </authorList>
    </citation>
    <scope>NUCLEOTIDE SEQUENCE [LARGE SCALE GENOMIC DNA]</scope>
    <source>
        <strain evidence="8 9">53C-WASEF</strain>
    </source>
</reference>
<accession>A0A556QJ53</accession>
<dbReference type="Proteomes" id="UP000315648">
    <property type="component" value="Unassembled WGS sequence"/>
</dbReference>
<keyword evidence="9" id="KW-1185">Reference proteome</keyword>
<feature type="transmembrane region" description="Helical" evidence="7">
    <location>
        <begin position="150"/>
        <end position="168"/>
    </location>
</feature>
<keyword evidence="4 7" id="KW-0812">Transmembrane</keyword>
<evidence type="ECO:0000256" key="3">
    <source>
        <dbReference type="ARBA" id="ARBA00022519"/>
    </source>
</evidence>
<proteinExistence type="predicted"/>
<comment type="caution">
    <text evidence="8">The sequence shown here is derived from an EMBL/GenBank/DDBJ whole genome shotgun (WGS) entry which is preliminary data.</text>
</comment>
<feature type="transmembrane region" description="Helical" evidence="7">
    <location>
        <begin position="174"/>
        <end position="194"/>
    </location>
</feature>
<feature type="transmembrane region" description="Helical" evidence="7">
    <location>
        <begin position="49"/>
        <end position="69"/>
    </location>
</feature>
<dbReference type="AlphaFoldDB" id="A0A556QJ53"/>
<dbReference type="Pfam" id="PF04403">
    <property type="entry name" value="PqiA"/>
    <property type="match status" value="2"/>
</dbReference>
<keyword evidence="6 7" id="KW-0472">Membrane</keyword>
<keyword evidence="2" id="KW-1003">Cell membrane</keyword>
<evidence type="ECO:0000256" key="5">
    <source>
        <dbReference type="ARBA" id="ARBA00022989"/>
    </source>
</evidence>
<comment type="subcellular location">
    <subcellularLocation>
        <location evidence="1">Cell inner membrane</location>
    </subcellularLocation>
</comment>
<name>A0A556QJ53_9BACT</name>
<feature type="transmembrane region" description="Helical" evidence="7">
    <location>
        <begin position="345"/>
        <end position="363"/>
    </location>
</feature>
<evidence type="ECO:0008006" key="10">
    <source>
        <dbReference type="Google" id="ProtNLM"/>
    </source>
</evidence>
<evidence type="ECO:0000256" key="4">
    <source>
        <dbReference type="ARBA" id="ARBA00022692"/>
    </source>
</evidence>
<gene>
    <name evidence="8" type="ORF">FPL22_11195</name>
</gene>
<dbReference type="EMBL" id="VMBG01000002">
    <property type="protein sequence ID" value="TSJ76684.1"/>
    <property type="molecule type" value="Genomic_DNA"/>
</dbReference>
<dbReference type="InterPro" id="IPR007498">
    <property type="entry name" value="PqiA-like"/>
</dbReference>
<dbReference type="InterPro" id="IPR051800">
    <property type="entry name" value="PqiA-PqiB_transport"/>
</dbReference>
<evidence type="ECO:0000313" key="8">
    <source>
        <dbReference type="EMBL" id="TSJ76684.1"/>
    </source>
</evidence>